<reference evidence="11 12" key="1">
    <citation type="journal article" date="2009" name="Nat. Biotechnol.">
        <title>Genome sequence of the recombinant protein production host Pichia pastoris.</title>
        <authorList>
            <person name="De Schutter K."/>
            <person name="Lin Y.C."/>
            <person name="Tiels P."/>
            <person name="Van Hecke A."/>
            <person name="Glinka S."/>
            <person name="Weber-Lehmann J."/>
            <person name="Rouze P."/>
            <person name="Van de Peer Y."/>
            <person name="Callewaert N."/>
        </authorList>
    </citation>
    <scope>NUCLEOTIDE SEQUENCE [LARGE SCALE GENOMIC DNA]</scope>
    <source>
        <strain evidence="12">GS115 / ATCC 20864</strain>
    </source>
</reference>
<dbReference type="Pfam" id="PF04758">
    <property type="entry name" value="Ribosomal_S30"/>
    <property type="match status" value="1"/>
</dbReference>
<proteinExistence type="predicted"/>
<evidence type="ECO:0000256" key="6">
    <source>
        <dbReference type="ARBA" id="ARBA00023136"/>
    </source>
</evidence>
<keyword evidence="6 9" id="KW-0472">Membrane</keyword>
<feature type="domain" description="DUF202" evidence="10">
    <location>
        <begin position="116"/>
        <end position="193"/>
    </location>
</feature>
<dbReference type="InterPro" id="IPR006846">
    <property type="entry name" value="Ribosomal_eS30"/>
</dbReference>
<dbReference type="GeneID" id="8200118"/>
<evidence type="ECO:0000256" key="2">
    <source>
        <dbReference type="ARBA" id="ARBA00022475"/>
    </source>
</evidence>
<sequence>MADIILAHIYEIETHQQHLVWSMQASVSSLPESRLGYRSITDDDSEVSNRLTGSSRPNASRTLSIQDTVPLTAQTSNNSIRSLTPLVTTAPMKVRLLRGWSNKGVLLLENKGSVARDHLASERTFLSWLRTSLGLASFGIAITQLLSLTDGDNSSDFSGTDSGPMEVEKIIGLSFVALAFVTLLIGFARFFLVQELLLESSFPVSRFSMGTVVFGTTALFIGKVHGSLSRAGKVKSQTPKVEKTEKPKKPKGRAYKRLLYTRRFVNVTLTNGKRRMNPGPSSQ</sequence>
<dbReference type="AlphaFoldDB" id="C4R444"/>
<dbReference type="GO" id="GO:0005886">
    <property type="term" value="C:plasma membrane"/>
    <property type="evidence" value="ECO:0007669"/>
    <property type="project" value="UniProtKB-SubCell"/>
</dbReference>
<dbReference type="GO" id="GO:0006412">
    <property type="term" value="P:translation"/>
    <property type="evidence" value="ECO:0007669"/>
    <property type="project" value="InterPro"/>
</dbReference>
<name>C4R444_KOMPG</name>
<evidence type="ECO:0000313" key="11">
    <source>
        <dbReference type="EMBL" id="CAY70330.1"/>
    </source>
</evidence>
<dbReference type="GO" id="GO:1990904">
    <property type="term" value="C:ribonucleoprotein complex"/>
    <property type="evidence" value="ECO:0007669"/>
    <property type="project" value="UniProtKB-KW"/>
</dbReference>
<keyword evidence="4" id="KW-0689">Ribosomal protein</keyword>
<evidence type="ECO:0000256" key="8">
    <source>
        <dbReference type="SAM" id="MobiDB-lite"/>
    </source>
</evidence>
<dbReference type="GO" id="GO:0005840">
    <property type="term" value="C:ribosome"/>
    <property type="evidence" value="ECO:0007669"/>
    <property type="project" value="UniProtKB-KW"/>
</dbReference>
<evidence type="ECO:0000256" key="9">
    <source>
        <dbReference type="SAM" id="Phobius"/>
    </source>
</evidence>
<dbReference type="GO" id="GO:0003735">
    <property type="term" value="F:structural constituent of ribosome"/>
    <property type="evidence" value="ECO:0007669"/>
    <property type="project" value="InterPro"/>
</dbReference>
<dbReference type="InterPro" id="IPR003807">
    <property type="entry name" value="DUF202"/>
</dbReference>
<keyword evidence="3 9" id="KW-0812">Transmembrane</keyword>
<dbReference type="OrthoDB" id="199599at2759"/>
<evidence type="ECO:0000256" key="1">
    <source>
        <dbReference type="ARBA" id="ARBA00004651"/>
    </source>
</evidence>
<feature type="transmembrane region" description="Helical" evidence="9">
    <location>
        <begin position="204"/>
        <end position="222"/>
    </location>
</feature>
<dbReference type="EMBL" id="FN392321">
    <property type="protein sequence ID" value="CAY70330.1"/>
    <property type="molecule type" value="Genomic_DNA"/>
</dbReference>
<evidence type="ECO:0000256" key="4">
    <source>
        <dbReference type="ARBA" id="ARBA00022980"/>
    </source>
</evidence>
<keyword evidence="5 9" id="KW-1133">Transmembrane helix</keyword>
<dbReference type="InParanoid" id="C4R444"/>
<feature type="region of interest" description="Disordered" evidence="8">
    <location>
        <begin position="233"/>
        <end position="252"/>
    </location>
</feature>
<keyword evidence="7" id="KW-0687">Ribonucleoprotein</keyword>
<keyword evidence="12" id="KW-1185">Reference proteome</keyword>
<protein>
    <submittedName>
        <fullName evidence="11">Protein component of the small (40S) ribosomal subunit</fullName>
    </submittedName>
</protein>
<gene>
    <name evidence="11" type="ordered locus">PAS_chr3_0290</name>
</gene>
<dbReference type="KEGG" id="ppa:PAS_chr3_0290"/>
<dbReference type="RefSeq" id="XP_002492509.1">
    <property type="nucleotide sequence ID" value="XM_002492464.1"/>
</dbReference>
<evidence type="ECO:0000259" key="10">
    <source>
        <dbReference type="Pfam" id="PF02656"/>
    </source>
</evidence>
<accession>C4R444</accession>
<dbReference type="SMR" id="C4R444"/>
<evidence type="ECO:0000256" key="3">
    <source>
        <dbReference type="ARBA" id="ARBA00022692"/>
    </source>
</evidence>
<dbReference type="Proteomes" id="UP000000314">
    <property type="component" value="Chromosome 3"/>
</dbReference>
<organism evidence="11 12">
    <name type="scientific">Komagataella phaffii (strain GS115 / ATCC 20864)</name>
    <name type="common">Yeast</name>
    <name type="synonym">Pichia pastoris</name>
    <dbReference type="NCBI Taxonomy" id="644223"/>
    <lineage>
        <taxon>Eukaryota</taxon>
        <taxon>Fungi</taxon>
        <taxon>Dikarya</taxon>
        <taxon>Ascomycota</taxon>
        <taxon>Saccharomycotina</taxon>
        <taxon>Pichiomycetes</taxon>
        <taxon>Pichiales</taxon>
        <taxon>Pichiaceae</taxon>
        <taxon>Komagataella</taxon>
    </lineage>
</organism>
<evidence type="ECO:0000313" key="12">
    <source>
        <dbReference type="Proteomes" id="UP000000314"/>
    </source>
</evidence>
<dbReference type="PANTHER" id="PTHR34187:SF2">
    <property type="entry name" value="DUF202 DOMAIN-CONTAINING PROTEIN"/>
    <property type="match status" value="1"/>
</dbReference>
<dbReference type="STRING" id="644223.C4R444"/>
<dbReference type="PANTHER" id="PTHR34187">
    <property type="entry name" value="FGR18P"/>
    <property type="match status" value="1"/>
</dbReference>
<dbReference type="HOGENOM" id="CLU_053359_2_0_1"/>
<keyword evidence="2" id="KW-1003">Cell membrane</keyword>
<dbReference type="eggNOG" id="KOG0009">
    <property type="taxonomic scope" value="Eukaryota"/>
</dbReference>
<evidence type="ECO:0000256" key="7">
    <source>
        <dbReference type="ARBA" id="ARBA00023274"/>
    </source>
</evidence>
<comment type="subcellular location">
    <subcellularLocation>
        <location evidence="1">Cell membrane</location>
        <topology evidence="1">Multi-pass membrane protein</topology>
    </subcellularLocation>
</comment>
<evidence type="ECO:0000256" key="5">
    <source>
        <dbReference type="ARBA" id="ARBA00022989"/>
    </source>
</evidence>
<dbReference type="Pfam" id="PF02656">
    <property type="entry name" value="DUF202"/>
    <property type="match status" value="1"/>
</dbReference>
<dbReference type="InterPro" id="IPR052053">
    <property type="entry name" value="IM_YidH-like"/>
</dbReference>
<feature type="transmembrane region" description="Helical" evidence="9">
    <location>
        <begin position="170"/>
        <end position="192"/>
    </location>
</feature>